<organism evidence="1">
    <name type="scientific">Candidatus Iainarchaeum sp</name>
    <dbReference type="NCBI Taxonomy" id="3101447"/>
    <lineage>
        <taxon>Archaea</taxon>
        <taxon>Candidatus Iainarchaeota</taxon>
        <taxon>Candidatus Iainarchaeia</taxon>
        <taxon>Candidatus Iainarchaeales</taxon>
        <taxon>Candidatus Iainarchaeaceae</taxon>
        <taxon>Candidatus Iainarchaeum</taxon>
    </lineage>
</organism>
<proteinExistence type="predicted"/>
<protein>
    <submittedName>
        <fullName evidence="1">Uncharacterized protein</fullName>
    </submittedName>
</protein>
<sequence>MHPNAYSLVHAAAATDKPAIHVVFSTPLKKVTKQYAFFPSLYLPRTSTNLFETILQSSTFPKHQCITHAQSLQIIARDFLELKKIAFSIFAQTNYLPLLVEPERQFLLTQKWRYFQAFDEQFKPLPYSFTDAQLPGFVEPIYATLKSLHVHNPKMQAEWNERITCAHELLHPITEKLLTLNEKVEMSLDNQLFSKQMPLPIETATPIETIQWSVAQREEAKQRIITTPLDAEGKCSCCIPRSFMEAHVLPHSMVKATTTQDGLYIHTQHAPTSQQFHAAQPGKEKREARAKEYALNHYPLGPLVRNQTITLPLQEAIQEMRTGNVKIAFSPAEAKWKCRNETPFALQAAQQSMHQRAQLHAQQQNALLQPYMTQFQLYYTQFAAQDPRVQLHVQAEKLSQQVQENMPWHLIRGDTKWRSKSLTNSLLIG</sequence>
<name>A0A7T9I1R0_9ARCH</name>
<dbReference type="AlphaFoldDB" id="A0A7T9I1R0"/>
<dbReference type="EMBL" id="CP064981">
    <property type="protein sequence ID" value="QQR92675.1"/>
    <property type="molecule type" value="Genomic_DNA"/>
</dbReference>
<dbReference type="Proteomes" id="UP000596004">
    <property type="component" value="Chromosome"/>
</dbReference>
<accession>A0A7T9I1R0</accession>
<gene>
    <name evidence="1" type="ORF">IPJ89_00305</name>
</gene>
<reference evidence="1" key="1">
    <citation type="submission" date="2020-11" db="EMBL/GenBank/DDBJ databases">
        <title>Connecting structure to function with the recovery of over 1000 high-quality activated sludge metagenome-assembled genomes encoding full-length rRNA genes using long-read sequencing.</title>
        <authorList>
            <person name="Singleton C.M."/>
            <person name="Petriglieri F."/>
            <person name="Kristensen J.M."/>
            <person name="Kirkegaard R.H."/>
            <person name="Michaelsen T.Y."/>
            <person name="Andersen M.H."/>
            <person name="Karst S.M."/>
            <person name="Dueholm M.S."/>
            <person name="Nielsen P.H."/>
            <person name="Albertsen M."/>
        </authorList>
    </citation>
    <scope>NUCLEOTIDE SEQUENCE</scope>
    <source>
        <strain evidence="1">Fred_18-Q3-R57-64_BAT3C.431</strain>
    </source>
</reference>
<evidence type="ECO:0000313" key="1">
    <source>
        <dbReference type="EMBL" id="QQR92675.1"/>
    </source>
</evidence>